<evidence type="ECO:0000313" key="3">
    <source>
        <dbReference type="Proteomes" id="UP000654370"/>
    </source>
</evidence>
<keyword evidence="3" id="KW-1185">Reference proteome</keyword>
<dbReference type="OrthoDB" id="2744543at2759"/>
<dbReference type="PROSITE" id="PS51186">
    <property type="entry name" value="GNAT"/>
    <property type="match status" value="1"/>
</dbReference>
<feature type="domain" description="N-acetyltransferase" evidence="1">
    <location>
        <begin position="125"/>
        <end position="275"/>
    </location>
</feature>
<dbReference type="SUPFAM" id="SSF55729">
    <property type="entry name" value="Acyl-CoA N-acyltransferases (Nat)"/>
    <property type="match status" value="1"/>
</dbReference>
<accession>A0A8H7U6X3</accession>
<comment type="caution">
    <text evidence="2">The sequence shown here is derived from an EMBL/GenBank/DDBJ whole genome shotgun (WGS) entry which is preliminary data.</text>
</comment>
<dbReference type="Gene3D" id="3.40.630.30">
    <property type="match status" value="1"/>
</dbReference>
<evidence type="ECO:0000259" key="1">
    <source>
        <dbReference type="PROSITE" id="PS51186"/>
    </source>
</evidence>
<proteinExistence type="predicted"/>
<evidence type="ECO:0000313" key="2">
    <source>
        <dbReference type="EMBL" id="KAG2172281.1"/>
    </source>
</evidence>
<dbReference type="Proteomes" id="UP000654370">
    <property type="component" value="Unassembled WGS sequence"/>
</dbReference>
<gene>
    <name evidence="2" type="ORF">INT43_004822</name>
</gene>
<sequence>MEMCKLFATAVEDTPEYLALFNVDNPMHHQSNFTCRFRLQDENDIHRVIRDLEQKYHKDNLVSRFFVDELSTPSMDVFEAHFKSLGSSYTITHCTDVIMKGKRPDQSIDPLSMVKNLEAHQATSASTKTATKVDLEALVRVFAAAFDNQDGTEWLRIKLAKQLDMSEEFKATVTQIHTTSGETIITSVSTLYLSPTHPDLALLQIVASDPKYQRSGLAGASTLKLLQDFAGDRTVYLEVYDDIPHAQKLYQQLGFEVAGQFKFFRADGVQTTHLI</sequence>
<dbReference type="AlphaFoldDB" id="A0A8H7U6X3"/>
<dbReference type="GO" id="GO:0016747">
    <property type="term" value="F:acyltransferase activity, transferring groups other than amino-acyl groups"/>
    <property type="evidence" value="ECO:0007669"/>
    <property type="project" value="InterPro"/>
</dbReference>
<dbReference type="EMBL" id="JAEPQZ010000017">
    <property type="protein sequence ID" value="KAG2172281.1"/>
    <property type="molecule type" value="Genomic_DNA"/>
</dbReference>
<protein>
    <recommendedName>
        <fullName evidence="1">N-acetyltransferase domain-containing protein</fullName>
    </recommendedName>
</protein>
<reference evidence="2" key="1">
    <citation type="submission" date="2020-12" db="EMBL/GenBank/DDBJ databases">
        <title>Metabolic potential, ecology and presence of endohyphal bacteria is reflected in genomic diversity of Mucoromycotina.</title>
        <authorList>
            <person name="Muszewska A."/>
            <person name="Okrasinska A."/>
            <person name="Steczkiewicz K."/>
            <person name="Drgas O."/>
            <person name="Orlowska M."/>
            <person name="Perlinska-Lenart U."/>
            <person name="Aleksandrzak-Piekarczyk T."/>
            <person name="Szatraj K."/>
            <person name="Zielenkiewicz U."/>
            <person name="Pilsyk S."/>
            <person name="Malc E."/>
            <person name="Mieczkowski P."/>
            <person name="Kruszewska J.S."/>
            <person name="Biernat P."/>
            <person name="Pawlowska J."/>
        </authorList>
    </citation>
    <scope>NUCLEOTIDE SEQUENCE</scope>
    <source>
        <strain evidence="2">WA0000067209</strain>
    </source>
</reference>
<name>A0A8H7U6X3_MORIS</name>
<dbReference type="InterPro" id="IPR016181">
    <property type="entry name" value="Acyl_CoA_acyltransferase"/>
</dbReference>
<organism evidence="2 3">
    <name type="scientific">Mortierella isabellina</name>
    <name type="common">Filamentous fungus</name>
    <name type="synonym">Umbelopsis isabellina</name>
    <dbReference type="NCBI Taxonomy" id="91625"/>
    <lineage>
        <taxon>Eukaryota</taxon>
        <taxon>Fungi</taxon>
        <taxon>Fungi incertae sedis</taxon>
        <taxon>Mucoromycota</taxon>
        <taxon>Mucoromycotina</taxon>
        <taxon>Umbelopsidomycetes</taxon>
        <taxon>Umbelopsidales</taxon>
        <taxon>Umbelopsidaceae</taxon>
        <taxon>Umbelopsis</taxon>
    </lineage>
</organism>
<dbReference type="Pfam" id="PF00583">
    <property type="entry name" value="Acetyltransf_1"/>
    <property type="match status" value="1"/>
</dbReference>
<dbReference type="InterPro" id="IPR000182">
    <property type="entry name" value="GNAT_dom"/>
</dbReference>